<proteinExistence type="predicted"/>
<dbReference type="OrthoDB" id="244061at2759"/>
<dbReference type="CDD" id="cd14724">
    <property type="entry name" value="ZIP_Gal4-like_1"/>
    <property type="match status" value="1"/>
</dbReference>
<evidence type="ECO:0000313" key="3">
    <source>
        <dbReference type="Proteomes" id="UP000054279"/>
    </source>
</evidence>
<feature type="region of interest" description="Disordered" evidence="1">
    <location>
        <begin position="139"/>
        <end position="172"/>
    </location>
</feature>
<evidence type="ECO:0000313" key="2">
    <source>
        <dbReference type="EMBL" id="KIJ25661.1"/>
    </source>
</evidence>
<keyword evidence="3" id="KW-1185">Reference proteome</keyword>
<sequence>MTDSKESQSKRSRNAAELLACFHEKQAQHDENRVEVSAVHGTCFVYHPEGCDRCSKYLEHLLEDISQRPARFSFSKDEILDGIHGAWPHISEYIRDLDISHATLEKELDLEKTDNCRLRSELDTLDERIQELEARLESLQPKPPTGDQSITAASATNIPSSDVGPHPLWSPGDRTYSQKRPDYWSLYMWNAVKEWHTNPMSVPNSLRDDTEGYFLEEDIDVAAWISKVSADISCPAFMEQMKVVFGSLDNFDTAFSGFATNLLKPDHEATMWIMDSSTPLRIGTHIVTGRPPKSQDTKPEKLPTEPDFLALVLEHCALTRAQIYGRIIPYMIRHEAKRPCSRAGSEHAAYMHLTLRPPAHHKGKRPVTGSLQSRISAHAPTPVKTGESSCQQLDEDLDSYNQVREPVLPYEEEPPSGEPETGNTVPPSEGAKVTLTDESHMDILLYQYIHLYALHQ</sequence>
<feature type="compositionally biased region" description="Polar residues" evidence="1">
    <location>
        <begin position="146"/>
        <end position="160"/>
    </location>
</feature>
<feature type="region of interest" description="Disordered" evidence="1">
    <location>
        <begin position="409"/>
        <end position="431"/>
    </location>
</feature>
<accession>A0A0C9UJT8</accession>
<organism evidence="2 3">
    <name type="scientific">Sphaerobolus stellatus (strain SS14)</name>
    <dbReference type="NCBI Taxonomy" id="990650"/>
    <lineage>
        <taxon>Eukaryota</taxon>
        <taxon>Fungi</taxon>
        <taxon>Dikarya</taxon>
        <taxon>Basidiomycota</taxon>
        <taxon>Agaricomycotina</taxon>
        <taxon>Agaricomycetes</taxon>
        <taxon>Phallomycetidae</taxon>
        <taxon>Geastrales</taxon>
        <taxon>Sphaerobolaceae</taxon>
        <taxon>Sphaerobolus</taxon>
    </lineage>
</organism>
<dbReference type="Proteomes" id="UP000054279">
    <property type="component" value="Unassembled WGS sequence"/>
</dbReference>
<dbReference type="HOGENOM" id="CLU_037356_0_0_1"/>
<protein>
    <submittedName>
        <fullName evidence="2">Uncharacterized protein</fullName>
    </submittedName>
</protein>
<dbReference type="EMBL" id="KN837404">
    <property type="protein sequence ID" value="KIJ25661.1"/>
    <property type="molecule type" value="Genomic_DNA"/>
</dbReference>
<reference evidence="2 3" key="1">
    <citation type="submission" date="2014-06" db="EMBL/GenBank/DDBJ databases">
        <title>Evolutionary Origins and Diversification of the Mycorrhizal Mutualists.</title>
        <authorList>
            <consortium name="DOE Joint Genome Institute"/>
            <consortium name="Mycorrhizal Genomics Consortium"/>
            <person name="Kohler A."/>
            <person name="Kuo A."/>
            <person name="Nagy L.G."/>
            <person name="Floudas D."/>
            <person name="Copeland A."/>
            <person name="Barry K.W."/>
            <person name="Cichocki N."/>
            <person name="Veneault-Fourrey C."/>
            <person name="LaButti K."/>
            <person name="Lindquist E.A."/>
            <person name="Lipzen A."/>
            <person name="Lundell T."/>
            <person name="Morin E."/>
            <person name="Murat C."/>
            <person name="Riley R."/>
            <person name="Ohm R."/>
            <person name="Sun H."/>
            <person name="Tunlid A."/>
            <person name="Henrissat B."/>
            <person name="Grigoriev I.V."/>
            <person name="Hibbett D.S."/>
            <person name="Martin F."/>
        </authorList>
    </citation>
    <scope>NUCLEOTIDE SEQUENCE [LARGE SCALE GENOMIC DNA]</scope>
    <source>
        <strain evidence="2 3">SS14</strain>
    </source>
</reference>
<dbReference type="AlphaFoldDB" id="A0A0C9UJT8"/>
<evidence type="ECO:0000256" key="1">
    <source>
        <dbReference type="SAM" id="MobiDB-lite"/>
    </source>
</evidence>
<name>A0A0C9UJT8_SPHS4</name>
<gene>
    <name evidence="2" type="ORF">M422DRAFT_273372</name>
</gene>